<dbReference type="AlphaFoldDB" id="A0AA88EY89"/>
<comment type="caution">
    <text evidence="1">The sequence shown here is derived from an EMBL/GenBank/DDBJ whole genome shotgun (WGS) entry which is preliminary data.</text>
</comment>
<reference evidence="1 2" key="1">
    <citation type="submission" date="2018-08" db="EMBL/GenBank/DDBJ databases">
        <title>Crown Gall in kiwifruit.</title>
        <authorList>
            <person name="Visnovsky S.B."/>
            <person name="Pitman A.R."/>
        </authorList>
    </citation>
    <scope>NUCLEOTIDE SEQUENCE [LARGE SCALE GENOMIC DNA]</scope>
    <source>
        <strain evidence="1 2">SBV_302_78_2</strain>
    </source>
</reference>
<proteinExistence type="predicted"/>
<evidence type="ECO:0000313" key="1">
    <source>
        <dbReference type="EMBL" id="KAA3500640.1"/>
    </source>
</evidence>
<gene>
    <name evidence="1" type="ORF">DXM27_15500</name>
</gene>
<organism evidence="1 2">
    <name type="scientific">Rhizobium rhizogenes</name>
    <name type="common">Agrobacterium rhizogenes</name>
    <dbReference type="NCBI Taxonomy" id="359"/>
    <lineage>
        <taxon>Bacteria</taxon>
        <taxon>Pseudomonadati</taxon>
        <taxon>Pseudomonadota</taxon>
        <taxon>Alphaproteobacteria</taxon>
        <taxon>Hyphomicrobiales</taxon>
        <taxon>Rhizobiaceae</taxon>
        <taxon>Rhizobium/Agrobacterium group</taxon>
        <taxon>Rhizobium</taxon>
    </lineage>
</organism>
<accession>A0AA88EY89</accession>
<sequence>MLHPGHRNILQKSYFLVMHNARKNSNSVFFFCDEEIDPLTEKWSLILEVSLGSDGIFAGKKICEFISNI</sequence>
<protein>
    <submittedName>
        <fullName evidence="1">Uncharacterized protein</fullName>
    </submittedName>
</protein>
<name>A0AA88EY89_RHIRH</name>
<dbReference type="Proteomes" id="UP000473658">
    <property type="component" value="Unassembled WGS sequence"/>
</dbReference>
<evidence type="ECO:0000313" key="2">
    <source>
        <dbReference type="Proteomes" id="UP000473658"/>
    </source>
</evidence>
<dbReference type="EMBL" id="QRFF01000004">
    <property type="protein sequence ID" value="KAA3500640.1"/>
    <property type="molecule type" value="Genomic_DNA"/>
</dbReference>